<reference evidence="8" key="2">
    <citation type="journal article" date="2015" name="ISME J.">
        <title>A new class of marine Euryarchaeota group II from the Mediterranean deep chlorophyll maximum.</title>
        <authorList>
            <person name="Martin-Cuadrado A.B."/>
            <person name="Garcia-Heredia I."/>
            <person name="Molto A.G."/>
            <person name="Lopez-Ubeda R."/>
            <person name="Kimes N."/>
            <person name="Lopez-Garcia P."/>
            <person name="Moreira D."/>
            <person name="Rodriguez-Valera F."/>
        </authorList>
    </citation>
    <scope>NUCLEOTIDE SEQUENCE</scope>
</reference>
<dbReference type="PROSITE" id="PS00723">
    <property type="entry name" value="POLYPRENYL_SYNTHASE_1"/>
    <property type="match status" value="1"/>
</dbReference>
<evidence type="ECO:0000256" key="5">
    <source>
        <dbReference type="ARBA" id="ARBA00022842"/>
    </source>
</evidence>
<dbReference type="InterPro" id="IPR033749">
    <property type="entry name" value="Polyprenyl_synt_CS"/>
</dbReference>
<dbReference type="SFLD" id="SFLDS00005">
    <property type="entry name" value="Isoprenoid_Synthase_Type_I"/>
    <property type="match status" value="1"/>
</dbReference>
<dbReference type="GO" id="GO:0004659">
    <property type="term" value="F:prenyltransferase activity"/>
    <property type="evidence" value="ECO:0007669"/>
    <property type="project" value="InterPro"/>
</dbReference>
<dbReference type="SUPFAM" id="SSF48576">
    <property type="entry name" value="Terpenoid synthases"/>
    <property type="match status" value="1"/>
</dbReference>
<dbReference type="InterPro" id="IPR000092">
    <property type="entry name" value="Polyprenyl_synt"/>
</dbReference>
<evidence type="ECO:0000256" key="1">
    <source>
        <dbReference type="ARBA" id="ARBA00001946"/>
    </source>
</evidence>
<dbReference type="CDD" id="cd00685">
    <property type="entry name" value="Trans_IPPS_HT"/>
    <property type="match status" value="1"/>
</dbReference>
<evidence type="ECO:0000313" key="8">
    <source>
        <dbReference type="EMBL" id="ANV81231.1"/>
    </source>
</evidence>
<dbReference type="EMBL" id="KP211931">
    <property type="protein sequence ID" value="ANV81231.1"/>
    <property type="molecule type" value="Genomic_DNA"/>
</dbReference>
<keyword evidence="4" id="KW-0479">Metal-binding</keyword>
<protein>
    <submittedName>
        <fullName evidence="8">Octaprenyl diphosphate synthase / geranylgeranyl pyrophosphate synthase</fullName>
    </submittedName>
</protein>
<proteinExistence type="inferred from homology"/>
<dbReference type="AlphaFoldDB" id="A0A1B1TG24"/>
<dbReference type="GO" id="GO:0008299">
    <property type="term" value="P:isoprenoid biosynthetic process"/>
    <property type="evidence" value="ECO:0007669"/>
    <property type="project" value="InterPro"/>
</dbReference>
<sequence>MLLAFYGRRPLVKKDTLPRGNMSQISDNHLNRFEELRNEIEQSLEELIASRINSGEVVELAGKMLLAGGKRLRPIMMFLAYELAGGKKPQELMSLAMGFEFLHTATLVHDDINDQATHRRGVPTIHTDYGLAKAIIAGDWLFVQGYALGGRYDQEIVTIIGNYCSEIAVSEFSQIDHVNNLRTTPEDYLNIVKGKTAGPFSGGCHAAAVIAGASEEDKIALSNFGMEIGIAYQLVDDLLDLKGDESIGKPRGSDVYEGKMTLPLIHSLTLLHGPNRERLAEIISNFSYDLFDELIELLEKSDSFTYTEILIQNHFDRAVKSLERFSDTDVRGHLFALSEYITKRKT</sequence>
<evidence type="ECO:0000256" key="7">
    <source>
        <dbReference type="SAM" id="Coils"/>
    </source>
</evidence>
<accession>A0A1B1TG24</accession>
<dbReference type="PROSITE" id="PS00444">
    <property type="entry name" value="POLYPRENYL_SYNTHASE_2"/>
    <property type="match status" value="1"/>
</dbReference>
<name>A0A1B1TG24_9ARCH</name>
<comment type="similarity">
    <text evidence="2 6">Belongs to the FPP/GGPP synthase family.</text>
</comment>
<feature type="coiled-coil region" evidence="7">
    <location>
        <begin position="26"/>
        <end position="53"/>
    </location>
</feature>
<reference evidence="8" key="1">
    <citation type="submission" date="2014-11" db="EMBL/GenBank/DDBJ databases">
        <authorList>
            <person name="Zhu J."/>
            <person name="Qi W."/>
            <person name="Song R."/>
        </authorList>
    </citation>
    <scope>NUCLEOTIDE SEQUENCE</scope>
</reference>
<comment type="cofactor">
    <cofactor evidence="1">
        <name>Mg(2+)</name>
        <dbReference type="ChEBI" id="CHEBI:18420"/>
    </cofactor>
</comment>
<keyword evidence="5" id="KW-0460">Magnesium</keyword>
<organism evidence="8">
    <name type="scientific">uncultured Poseidoniia archaeon</name>
    <dbReference type="NCBI Taxonomy" id="1697135"/>
    <lineage>
        <taxon>Archaea</taxon>
        <taxon>Methanobacteriati</taxon>
        <taxon>Thermoplasmatota</taxon>
        <taxon>Candidatus Poseidoniia</taxon>
        <taxon>environmental samples</taxon>
    </lineage>
</organism>
<keyword evidence="3 6" id="KW-0808">Transferase</keyword>
<evidence type="ECO:0000256" key="6">
    <source>
        <dbReference type="RuleBase" id="RU004466"/>
    </source>
</evidence>
<dbReference type="Gene3D" id="1.10.600.10">
    <property type="entry name" value="Farnesyl Diphosphate Synthase"/>
    <property type="match status" value="1"/>
</dbReference>
<dbReference type="GO" id="GO:0046872">
    <property type="term" value="F:metal ion binding"/>
    <property type="evidence" value="ECO:0007669"/>
    <property type="project" value="UniProtKB-KW"/>
</dbReference>
<dbReference type="InterPro" id="IPR008949">
    <property type="entry name" value="Isoprenoid_synthase_dom_sf"/>
</dbReference>
<evidence type="ECO:0000256" key="2">
    <source>
        <dbReference type="ARBA" id="ARBA00006706"/>
    </source>
</evidence>
<dbReference type="PANTHER" id="PTHR12001:SF69">
    <property type="entry name" value="ALL TRANS-POLYPRENYL-DIPHOSPHATE SYNTHASE PDSS1"/>
    <property type="match status" value="1"/>
</dbReference>
<dbReference type="Pfam" id="PF00348">
    <property type="entry name" value="polyprenyl_synt"/>
    <property type="match status" value="1"/>
</dbReference>
<evidence type="ECO:0000256" key="4">
    <source>
        <dbReference type="ARBA" id="ARBA00022723"/>
    </source>
</evidence>
<keyword evidence="7" id="KW-0175">Coiled coil</keyword>
<evidence type="ECO:0000256" key="3">
    <source>
        <dbReference type="ARBA" id="ARBA00022679"/>
    </source>
</evidence>
<dbReference type="PANTHER" id="PTHR12001">
    <property type="entry name" value="GERANYLGERANYL PYROPHOSPHATE SYNTHASE"/>
    <property type="match status" value="1"/>
</dbReference>